<feature type="region of interest" description="Disordered" evidence="1">
    <location>
        <begin position="141"/>
        <end position="251"/>
    </location>
</feature>
<dbReference type="Pfam" id="PF04032">
    <property type="entry name" value="Rpr2"/>
    <property type="match status" value="1"/>
</dbReference>
<sequence>MVKKQGKDRHSSSISGLQNATLREQNVGRKHANPSSMLKMEHLKRLATWAGGEASIPSLGALFGHHLAANAEAEGVPSDRSIFSCQRCETILQPGRNCTVRIERNTATGSKSRRTSGISRNRIVYTCNFCSHRNSRNGTPVGHVKDLLASRPLPSGGSTSVDSCSAERIEKDSTVKSASPARAASNVPADDCPQTPSSGVDVCLSSKQKKKREAAQSEAAGPGKDGGVSGKRRRKRWSSVKEIALSGERREKGGLAACPSHFLCKPGNPL</sequence>
<evidence type="ECO:0000313" key="2">
    <source>
        <dbReference type="EMBL" id="CAA2615893.1"/>
    </source>
</evidence>
<gene>
    <name evidence="2" type="ORF">SI7747_02002138</name>
</gene>
<keyword evidence="3" id="KW-1185">Reference proteome</keyword>
<evidence type="ECO:0000313" key="3">
    <source>
        <dbReference type="Proteomes" id="UP001189122"/>
    </source>
</evidence>
<name>A0A7I8ICQ6_SPIIN</name>
<feature type="compositionally biased region" description="Basic and acidic residues" evidence="1">
    <location>
        <begin position="165"/>
        <end position="174"/>
    </location>
</feature>
<dbReference type="EMBL" id="LR743589">
    <property type="protein sequence ID" value="CAA2615893.1"/>
    <property type="molecule type" value="Genomic_DNA"/>
</dbReference>
<proteinExistence type="predicted"/>
<dbReference type="Gene3D" id="6.20.50.20">
    <property type="match status" value="1"/>
</dbReference>
<dbReference type="PANTHER" id="PTHR36072">
    <property type="entry name" value="OS01G0541600 PROTEIN"/>
    <property type="match status" value="1"/>
</dbReference>
<dbReference type="InterPro" id="IPR007175">
    <property type="entry name" value="Rpr2/Snm1/Rpp21"/>
</dbReference>
<dbReference type="GO" id="GO:0006396">
    <property type="term" value="P:RNA processing"/>
    <property type="evidence" value="ECO:0007669"/>
    <property type="project" value="InterPro"/>
</dbReference>
<dbReference type="AlphaFoldDB" id="A0A7I8ICQ6"/>
<dbReference type="PANTHER" id="PTHR36072:SF2">
    <property type="entry name" value="OS01G0531000 PROTEIN"/>
    <property type="match status" value="1"/>
</dbReference>
<evidence type="ECO:0000256" key="1">
    <source>
        <dbReference type="SAM" id="MobiDB-lite"/>
    </source>
</evidence>
<protein>
    <submittedName>
        <fullName evidence="2">Uncharacterized protein</fullName>
    </submittedName>
</protein>
<organism evidence="2">
    <name type="scientific">Spirodela intermedia</name>
    <name type="common">Intermediate duckweed</name>
    <dbReference type="NCBI Taxonomy" id="51605"/>
    <lineage>
        <taxon>Eukaryota</taxon>
        <taxon>Viridiplantae</taxon>
        <taxon>Streptophyta</taxon>
        <taxon>Embryophyta</taxon>
        <taxon>Tracheophyta</taxon>
        <taxon>Spermatophyta</taxon>
        <taxon>Magnoliopsida</taxon>
        <taxon>Liliopsida</taxon>
        <taxon>Araceae</taxon>
        <taxon>Lemnoideae</taxon>
        <taxon>Spirodela</taxon>
    </lineage>
</organism>
<accession>A0A7I8ICQ6</accession>
<reference evidence="2 3" key="1">
    <citation type="submission" date="2019-12" db="EMBL/GenBank/DDBJ databases">
        <authorList>
            <person name="Scholz U."/>
            <person name="Mascher M."/>
            <person name="Fiebig A."/>
        </authorList>
    </citation>
    <scope>NUCLEOTIDE SEQUENCE</scope>
</reference>
<dbReference type="EMBL" id="CACRZD030000002">
    <property type="protein sequence ID" value="CAA6655598.1"/>
    <property type="molecule type" value="Genomic_DNA"/>
</dbReference>
<feature type="region of interest" description="Disordered" evidence="1">
    <location>
        <begin position="1"/>
        <end position="36"/>
    </location>
</feature>
<dbReference type="Proteomes" id="UP001189122">
    <property type="component" value="Unassembled WGS sequence"/>
</dbReference>
<feature type="compositionally biased region" description="Polar residues" evidence="1">
    <location>
        <begin position="12"/>
        <end position="24"/>
    </location>
</feature>